<dbReference type="RefSeq" id="XP_005756823.1">
    <property type="nucleotide sequence ID" value="XM_005756766.1"/>
</dbReference>
<dbReference type="KEGG" id="ehx:EMIHUDRAFT_360314"/>
<dbReference type="HOGENOM" id="CLU_2019574_0_0_1"/>
<evidence type="ECO:0000313" key="2">
    <source>
        <dbReference type="Proteomes" id="UP000013827"/>
    </source>
</evidence>
<reference evidence="2" key="1">
    <citation type="journal article" date="2013" name="Nature">
        <title>Pan genome of the phytoplankton Emiliania underpins its global distribution.</title>
        <authorList>
            <person name="Read B.A."/>
            <person name="Kegel J."/>
            <person name="Klute M.J."/>
            <person name="Kuo A."/>
            <person name="Lefebvre S.C."/>
            <person name="Maumus F."/>
            <person name="Mayer C."/>
            <person name="Miller J."/>
            <person name="Monier A."/>
            <person name="Salamov A."/>
            <person name="Young J."/>
            <person name="Aguilar M."/>
            <person name="Claverie J.M."/>
            <person name="Frickenhaus S."/>
            <person name="Gonzalez K."/>
            <person name="Herman E.K."/>
            <person name="Lin Y.C."/>
            <person name="Napier J."/>
            <person name="Ogata H."/>
            <person name="Sarno A.F."/>
            <person name="Shmutz J."/>
            <person name="Schroeder D."/>
            <person name="de Vargas C."/>
            <person name="Verret F."/>
            <person name="von Dassow P."/>
            <person name="Valentin K."/>
            <person name="Van de Peer Y."/>
            <person name="Wheeler G."/>
            <person name="Dacks J.B."/>
            <person name="Delwiche C.F."/>
            <person name="Dyhrman S.T."/>
            <person name="Glockner G."/>
            <person name="John U."/>
            <person name="Richards T."/>
            <person name="Worden A.Z."/>
            <person name="Zhang X."/>
            <person name="Grigoriev I.V."/>
            <person name="Allen A.E."/>
            <person name="Bidle K."/>
            <person name="Borodovsky M."/>
            <person name="Bowler C."/>
            <person name="Brownlee C."/>
            <person name="Cock J.M."/>
            <person name="Elias M."/>
            <person name="Gladyshev V.N."/>
            <person name="Groth M."/>
            <person name="Guda C."/>
            <person name="Hadaegh A."/>
            <person name="Iglesias-Rodriguez M.D."/>
            <person name="Jenkins J."/>
            <person name="Jones B.M."/>
            <person name="Lawson T."/>
            <person name="Leese F."/>
            <person name="Lindquist E."/>
            <person name="Lobanov A."/>
            <person name="Lomsadze A."/>
            <person name="Malik S.B."/>
            <person name="Marsh M.E."/>
            <person name="Mackinder L."/>
            <person name="Mock T."/>
            <person name="Mueller-Roeber B."/>
            <person name="Pagarete A."/>
            <person name="Parker M."/>
            <person name="Probert I."/>
            <person name="Quesneville H."/>
            <person name="Raines C."/>
            <person name="Rensing S.A."/>
            <person name="Riano-Pachon D.M."/>
            <person name="Richier S."/>
            <person name="Rokitta S."/>
            <person name="Shiraiwa Y."/>
            <person name="Soanes D.M."/>
            <person name="van der Giezen M."/>
            <person name="Wahlund T.M."/>
            <person name="Williams B."/>
            <person name="Wilson W."/>
            <person name="Wolfe G."/>
            <person name="Wurch L.L."/>
        </authorList>
    </citation>
    <scope>NUCLEOTIDE SEQUENCE</scope>
</reference>
<accession>A0A0D3HZF9</accession>
<evidence type="ECO:0000313" key="1">
    <source>
        <dbReference type="EnsemblProtists" id="EOD04394"/>
    </source>
</evidence>
<sequence length="123" mass="13038">MGRGGEIEPQRAEPLVLFARSENFAHLDDHQRASAEAAGFELLRSEERTAAGALDAISETHLTPCAASGCTLFCWARRGAARTGREAFDWLLAERAGGGSDCGGEAAVEAARPDDLWAPRPAS</sequence>
<dbReference type="PaxDb" id="2903-EOD04394"/>
<protein>
    <submittedName>
        <fullName evidence="1">Uncharacterized protein</fullName>
    </submittedName>
</protein>
<dbReference type="GeneID" id="17250541"/>
<keyword evidence="2" id="KW-1185">Reference proteome</keyword>
<dbReference type="AlphaFoldDB" id="A0A0D3HZF9"/>
<proteinExistence type="predicted"/>
<dbReference type="Proteomes" id="UP000013827">
    <property type="component" value="Unassembled WGS sequence"/>
</dbReference>
<organism evidence="1 2">
    <name type="scientific">Emiliania huxleyi (strain CCMP1516)</name>
    <dbReference type="NCBI Taxonomy" id="280463"/>
    <lineage>
        <taxon>Eukaryota</taxon>
        <taxon>Haptista</taxon>
        <taxon>Haptophyta</taxon>
        <taxon>Prymnesiophyceae</taxon>
        <taxon>Isochrysidales</taxon>
        <taxon>Noelaerhabdaceae</taxon>
        <taxon>Emiliania</taxon>
    </lineage>
</organism>
<reference evidence="1" key="2">
    <citation type="submission" date="2024-10" db="UniProtKB">
        <authorList>
            <consortium name="EnsemblProtists"/>
        </authorList>
    </citation>
    <scope>IDENTIFICATION</scope>
</reference>
<dbReference type="EnsemblProtists" id="EOD04394">
    <property type="protein sequence ID" value="EOD04394"/>
    <property type="gene ID" value="EMIHUDRAFT_360314"/>
</dbReference>
<name>A0A0D3HZF9_EMIH1</name>